<dbReference type="RefSeq" id="WP_169021453.1">
    <property type="nucleotide sequence ID" value="NZ_JABBMT010000043.1"/>
</dbReference>
<dbReference type="Gene3D" id="3.40.50.300">
    <property type="entry name" value="P-loop containing nucleotide triphosphate hydrolases"/>
    <property type="match status" value="1"/>
</dbReference>
<reference evidence="2" key="1">
    <citation type="submission" date="2020-04" db="EMBL/GenBank/DDBJ databases">
        <title>Genome Sequencing for Pseudoaltermonas arctica.</title>
        <authorList>
            <person name="Elkins N.S."/>
        </authorList>
    </citation>
    <scope>NUCLEOTIDE SEQUENCE [LARGE SCALE GENOMIC DNA]</scope>
    <source>
        <strain evidence="2">NEC-BIFX-2020_0012</strain>
    </source>
</reference>
<dbReference type="AlphaFoldDB" id="A0A7Y0DVV2"/>
<sequence length="588" mass="66599">MKLDSLKVYARGSNGWGSSELTFAKSITQLYGPNGSGKTPLVQSIAFCLGYPCEFRDDIYVHCESVELTVSLNGKKYKLKRQYSREFDIQVLEPTGTKQRFFKEGDYSRYLFEIFGYEFPHLVTNSNTHTHPYLSTILPIFYLDQDIGYTDFYKSPGSNFIRDQFSEAVRICVNLPSKNSFDKKKSAIDAKKAVERLDNKVHRLKGLYEDALNESESGKLNIVEVDNQINSLKAKIEELKSSKNLTLDATDNIDRLLSSKMKQVRLLKEELDLLESKCASISTIRSEIEVEINTLSLNEEARRVFKSFADICSVDGCGLFLGSSESYGKNLLYLKDQIKDLEISSVSSEKRIEAIKVELETHLDDIETLNKERENAVDDDGVSALVESIHISLSEIVSLEIKKRELENISVLEEKYMAAERERDIAISKQESLSSGINKSSIELIRFQSNLKSSISNWKNVINTKNVSDNIDLYDGFKASFGGEKLNQIKGSTKLIVVLAYHAALFEQIVKSNPMGIRFLILDTPRQHDISAEDLDQFIKALKVLADENNVQVVFSTTEYKYESGNGDKDWLPSYDDESFGQTMYLGK</sequence>
<evidence type="ECO:0000256" key="1">
    <source>
        <dbReference type="SAM" id="Coils"/>
    </source>
</evidence>
<name>A0A7Y0DVV2_9GAMM</name>
<organism evidence="2 3">
    <name type="scientific">Pseudoalteromonas arctica</name>
    <dbReference type="NCBI Taxonomy" id="394751"/>
    <lineage>
        <taxon>Bacteria</taxon>
        <taxon>Pseudomonadati</taxon>
        <taxon>Pseudomonadota</taxon>
        <taxon>Gammaproteobacteria</taxon>
        <taxon>Alteromonadales</taxon>
        <taxon>Pseudoalteromonadaceae</taxon>
        <taxon>Pseudoalteromonas</taxon>
    </lineage>
</organism>
<proteinExistence type="predicted"/>
<dbReference type="EMBL" id="JABBMT010000043">
    <property type="protein sequence ID" value="NMM42550.1"/>
    <property type="molecule type" value="Genomic_DNA"/>
</dbReference>
<gene>
    <name evidence="2" type="ORF">HHO47_17485</name>
</gene>
<evidence type="ECO:0000313" key="3">
    <source>
        <dbReference type="Proteomes" id="UP000570493"/>
    </source>
</evidence>
<feature type="coiled-coil region" evidence="1">
    <location>
        <begin position="352"/>
        <end position="429"/>
    </location>
</feature>
<feature type="coiled-coil region" evidence="1">
    <location>
        <begin position="194"/>
        <end position="277"/>
    </location>
</feature>
<evidence type="ECO:0000313" key="2">
    <source>
        <dbReference type="EMBL" id="NMM42550.1"/>
    </source>
</evidence>
<evidence type="ECO:0008006" key="4">
    <source>
        <dbReference type="Google" id="ProtNLM"/>
    </source>
</evidence>
<dbReference type="Proteomes" id="UP000570493">
    <property type="component" value="Unassembled WGS sequence"/>
</dbReference>
<comment type="caution">
    <text evidence="2">The sequence shown here is derived from an EMBL/GenBank/DDBJ whole genome shotgun (WGS) entry which is preliminary data.</text>
</comment>
<protein>
    <recommendedName>
        <fullName evidence="4">Rad50/SbcC-type AAA domain-containing protein</fullName>
    </recommendedName>
</protein>
<dbReference type="InterPro" id="IPR027417">
    <property type="entry name" value="P-loop_NTPase"/>
</dbReference>
<keyword evidence="3" id="KW-1185">Reference proteome</keyword>
<dbReference type="SUPFAM" id="SSF52540">
    <property type="entry name" value="P-loop containing nucleoside triphosphate hydrolases"/>
    <property type="match status" value="1"/>
</dbReference>
<accession>A0A7Y0DVV2</accession>
<keyword evidence="1" id="KW-0175">Coiled coil</keyword>